<feature type="domain" description="Major facilitator superfamily (MFS) profile" evidence="9">
    <location>
        <begin position="20"/>
        <end position="506"/>
    </location>
</feature>
<feature type="transmembrane region" description="Helical" evidence="8">
    <location>
        <begin position="309"/>
        <end position="330"/>
    </location>
</feature>
<reference evidence="10 11" key="1">
    <citation type="submission" date="2018-06" db="EMBL/GenBank/DDBJ databases">
        <title>Sphaerisporangium craniellae sp. nov., isolated from a marine sponge in the South China Sea.</title>
        <authorList>
            <person name="Li L."/>
        </authorList>
    </citation>
    <scope>NUCLEOTIDE SEQUENCE [LARGE SCALE GENOMIC DNA]</scope>
    <source>
        <strain evidence="10 11">CCTCC AA 208026</strain>
    </source>
</reference>
<keyword evidence="11" id="KW-1185">Reference proteome</keyword>
<feature type="transmembrane region" description="Helical" evidence="8">
    <location>
        <begin position="363"/>
        <end position="389"/>
    </location>
</feature>
<dbReference type="CDD" id="cd17321">
    <property type="entry name" value="MFS_MMR_MDR_like"/>
    <property type="match status" value="1"/>
</dbReference>
<evidence type="ECO:0000313" key="10">
    <source>
        <dbReference type="EMBL" id="RCG30188.1"/>
    </source>
</evidence>
<evidence type="ECO:0000256" key="3">
    <source>
        <dbReference type="ARBA" id="ARBA00022475"/>
    </source>
</evidence>
<feature type="transmembrane region" description="Helical" evidence="8">
    <location>
        <begin position="111"/>
        <end position="132"/>
    </location>
</feature>
<keyword evidence="3" id="KW-1003">Cell membrane</keyword>
<dbReference type="Proteomes" id="UP000253094">
    <property type="component" value="Unassembled WGS sequence"/>
</dbReference>
<evidence type="ECO:0000313" key="11">
    <source>
        <dbReference type="Proteomes" id="UP000253094"/>
    </source>
</evidence>
<keyword evidence="5 8" id="KW-1133">Transmembrane helix</keyword>
<evidence type="ECO:0000256" key="2">
    <source>
        <dbReference type="ARBA" id="ARBA00022448"/>
    </source>
</evidence>
<keyword evidence="6 8" id="KW-0472">Membrane</keyword>
<feature type="transmembrane region" description="Helical" evidence="8">
    <location>
        <begin position="337"/>
        <end position="357"/>
    </location>
</feature>
<keyword evidence="2" id="KW-0813">Transport</keyword>
<dbReference type="RefSeq" id="WP_114029552.1">
    <property type="nucleotide sequence ID" value="NZ_QOIL01000008.1"/>
</dbReference>
<feature type="transmembrane region" description="Helical" evidence="8">
    <location>
        <begin position="21"/>
        <end position="42"/>
    </location>
</feature>
<feature type="transmembrane region" description="Helical" evidence="8">
    <location>
        <begin position="86"/>
        <end position="105"/>
    </location>
</feature>
<dbReference type="SUPFAM" id="SSF103473">
    <property type="entry name" value="MFS general substrate transporter"/>
    <property type="match status" value="1"/>
</dbReference>
<feature type="transmembrane region" description="Helical" evidence="8">
    <location>
        <begin position="144"/>
        <end position="164"/>
    </location>
</feature>
<accession>A0A367FII1</accession>
<dbReference type="AlphaFoldDB" id="A0A367FII1"/>
<evidence type="ECO:0000256" key="1">
    <source>
        <dbReference type="ARBA" id="ARBA00004651"/>
    </source>
</evidence>
<comment type="caution">
    <text evidence="10">The sequence shown here is derived from an EMBL/GenBank/DDBJ whole genome shotgun (WGS) entry which is preliminary data.</text>
</comment>
<feature type="region of interest" description="Disordered" evidence="7">
    <location>
        <begin position="508"/>
        <end position="555"/>
    </location>
</feature>
<dbReference type="EMBL" id="QOIL01000008">
    <property type="protein sequence ID" value="RCG30188.1"/>
    <property type="molecule type" value="Genomic_DNA"/>
</dbReference>
<dbReference type="PANTHER" id="PTHR42718">
    <property type="entry name" value="MAJOR FACILITATOR SUPERFAMILY MULTIDRUG TRANSPORTER MFSC"/>
    <property type="match status" value="1"/>
</dbReference>
<evidence type="ECO:0000256" key="7">
    <source>
        <dbReference type="SAM" id="MobiDB-lite"/>
    </source>
</evidence>
<sequence>MSVNTDAGAGLRAGRREWTGLAVLALPTLLLSLDMSVLYLALPHLSESLGADATQQLWILDIYSFMLAGFLVTMGTLGDRIGRRKLLLTGAAAFGVASIVAAYSTSPQMLIAARALLGVAGATLMPSTMALIRNMFKDPKQMGSAIGVWFACFMGGATLGPLVGGVLLEHFWWGSAFLLGVPVMVLLLVVGPQLLPEYRDENAGRIDLASVALSLAAILPTIYGLKELARTGVHPMPVAAVVVGVAFGAVFFLRQRRLTDPLLDLRLFANRHFSTATVIGLLAGIVMAGVTLVSTLYLQTVQGLSPISAGSWLLPQNVAMVVGVMTAPALARRFHPAYVASAGLLIAGAGLVLHTQVPATGGLPLLVGGLVLSSFGIAFPMSLTMNMIMASVAPEKAGSAASISETSGEFGVAVGVAALGSLSAFVYRSHVTDGLPSGLPSDAIGTARESITAAVATAHDLAGDLGAGLLDSARAAFTGGLNAVAATGAVIFIALAVVSALVLRDNGAQAPAPRTDGEPPQADAGAADGGRADGGALPGERTDGEPVLVGAHEAR</sequence>
<evidence type="ECO:0000256" key="6">
    <source>
        <dbReference type="ARBA" id="ARBA00023136"/>
    </source>
</evidence>
<dbReference type="GO" id="GO:0005886">
    <property type="term" value="C:plasma membrane"/>
    <property type="evidence" value="ECO:0007669"/>
    <property type="project" value="UniProtKB-SubCell"/>
</dbReference>
<evidence type="ECO:0000256" key="8">
    <source>
        <dbReference type="SAM" id="Phobius"/>
    </source>
</evidence>
<name>A0A367FII1_9ACTN</name>
<keyword evidence="4 8" id="KW-0812">Transmembrane</keyword>
<feature type="transmembrane region" description="Helical" evidence="8">
    <location>
        <begin position="203"/>
        <end position="223"/>
    </location>
</feature>
<protein>
    <submittedName>
        <fullName evidence="10">MFS transporter</fullName>
    </submittedName>
</protein>
<feature type="transmembrane region" description="Helical" evidence="8">
    <location>
        <begin position="57"/>
        <end position="74"/>
    </location>
</feature>
<dbReference type="InterPro" id="IPR020846">
    <property type="entry name" value="MFS_dom"/>
</dbReference>
<organism evidence="10 11">
    <name type="scientific">Sphaerisporangium album</name>
    <dbReference type="NCBI Taxonomy" id="509200"/>
    <lineage>
        <taxon>Bacteria</taxon>
        <taxon>Bacillati</taxon>
        <taxon>Actinomycetota</taxon>
        <taxon>Actinomycetes</taxon>
        <taxon>Streptosporangiales</taxon>
        <taxon>Streptosporangiaceae</taxon>
        <taxon>Sphaerisporangium</taxon>
    </lineage>
</organism>
<proteinExistence type="predicted"/>
<evidence type="ECO:0000256" key="4">
    <source>
        <dbReference type="ARBA" id="ARBA00022692"/>
    </source>
</evidence>
<dbReference type="Pfam" id="PF07690">
    <property type="entry name" value="MFS_1"/>
    <property type="match status" value="1"/>
</dbReference>
<evidence type="ECO:0000256" key="5">
    <source>
        <dbReference type="ARBA" id="ARBA00022989"/>
    </source>
</evidence>
<dbReference type="OrthoDB" id="3218509at2"/>
<dbReference type="PROSITE" id="PS50850">
    <property type="entry name" value="MFS"/>
    <property type="match status" value="1"/>
</dbReference>
<feature type="transmembrane region" description="Helical" evidence="8">
    <location>
        <begin position="170"/>
        <end position="191"/>
    </location>
</feature>
<comment type="subcellular location">
    <subcellularLocation>
        <location evidence="1">Cell membrane</location>
        <topology evidence="1">Multi-pass membrane protein</topology>
    </subcellularLocation>
</comment>
<gene>
    <name evidence="10" type="ORF">DQ384_15645</name>
</gene>
<feature type="transmembrane region" description="Helical" evidence="8">
    <location>
        <begin position="235"/>
        <end position="253"/>
    </location>
</feature>
<dbReference type="GO" id="GO:0022857">
    <property type="term" value="F:transmembrane transporter activity"/>
    <property type="evidence" value="ECO:0007669"/>
    <property type="project" value="InterPro"/>
</dbReference>
<dbReference type="PANTHER" id="PTHR42718:SF47">
    <property type="entry name" value="METHYL VIOLOGEN RESISTANCE PROTEIN SMVA"/>
    <property type="match status" value="1"/>
</dbReference>
<feature type="transmembrane region" description="Helical" evidence="8">
    <location>
        <begin position="273"/>
        <end position="297"/>
    </location>
</feature>
<dbReference type="Gene3D" id="1.20.1720.10">
    <property type="entry name" value="Multidrug resistance protein D"/>
    <property type="match status" value="2"/>
</dbReference>
<dbReference type="InterPro" id="IPR036259">
    <property type="entry name" value="MFS_trans_sf"/>
</dbReference>
<dbReference type="InterPro" id="IPR011701">
    <property type="entry name" value="MFS"/>
</dbReference>
<feature type="transmembrane region" description="Helical" evidence="8">
    <location>
        <begin position="483"/>
        <end position="503"/>
    </location>
</feature>
<evidence type="ECO:0000259" key="9">
    <source>
        <dbReference type="PROSITE" id="PS50850"/>
    </source>
</evidence>